<dbReference type="Pfam" id="PF22873">
    <property type="entry name" value="OAF_C"/>
    <property type="match status" value="1"/>
</dbReference>
<proteinExistence type="predicted"/>
<evidence type="ECO:0000259" key="1">
    <source>
        <dbReference type="Pfam" id="PF22873"/>
    </source>
</evidence>
<feature type="non-terminal residue" evidence="3">
    <location>
        <position position="1"/>
    </location>
</feature>
<dbReference type="InterPro" id="IPR026315">
    <property type="entry name" value="Oaf"/>
</dbReference>
<gene>
    <name evidence="3" type="primary">LOC108568876</name>
</gene>
<evidence type="ECO:0000313" key="2">
    <source>
        <dbReference type="Proteomes" id="UP000695000"/>
    </source>
</evidence>
<name>A0ABM1NFW2_NICVS</name>
<dbReference type="PANTHER" id="PTHR13423">
    <property type="entry name" value="OUT AT FIRST"/>
    <property type="match status" value="1"/>
</dbReference>
<keyword evidence="2" id="KW-1185">Reference proteome</keyword>
<feature type="domain" description="Out at first C-terminal" evidence="1">
    <location>
        <begin position="46"/>
        <end position="114"/>
    </location>
</feature>
<accession>A0ABM1NFW2</accession>
<reference evidence="3" key="1">
    <citation type="submission" date="2025-08" db="UniProtKB">
        <authorList>
            <consortium name="RefSeq"/>
        </authorList>
    </citation>
    <scope>IDENTIFICATION</scope>
    <source>
        <tissue evidence="3">Whole Larva</tissue>
    </source>
</reference>
<dbReference type="Proteomes" id="UP000695000">
    <property type="component" value="Unplaced"/>
</dbReference>
<dbReference type="InterPro" id="IPR053897">
    <property type="entry name" value="Oaf_C"/>
</dbReference>
<organism evidence="2 3">
    <name type="scientific">Nicrophorus vespilloides</name>
    <name type="common">Boreal carrion beetle</name>
    <dbReference type="NCBI Taxonomy" id="110193"/>
    <lineage>
        <taxon>Eukaryota</taxon>
        <taxon>Metazoa</taxon>
        <taxon>Ecdysozoa</taxon>
        <taxon>Arthropoda</taxon>
        <taxon>Hexapoda</taxon>
        <taxon>Insecta</taxon>
        <taxon>Pterygota</taxon>
        <taxon>Neoptera</taxon>
        <taxon>Endopterygota</taxon>
        <taxon>Coleoptera</taxon>
        <taxon>Polyphaga</taxon>
        <taxon>Staphyliniformia</taxon>
        <taxon>Silphidae</taxon>
        <taxon>Nicrophorinae</taxon>
        <taxon>Nicrophorus</taxon>
    </lineage>
</organism>
<dbReference type="RefSeq" id="XP_017785712.1">
    <property type="nucleotide sequence ID" value="XM_017930223.1"/>
</dbReference>
<evidence type="ECO:0000313" key="3">
    <source>
        <dbReference type="RefSeq" id="XP_017785712.1"/>
    </source>
</evidence>
<sequence>IVRNARIDVINDSTVTDLSKGLPKSAYTTSLKRFPNSESNHVLADCSSTKKVWSPCQCRLEICVGWYPCGLKYCKGKGESKDSAMSYRCGIKTCRKCHLFSYYVPQKQTCLWDE</sequence>
<dbReference type="GeneID" id="108568876"/>
<dbReference type="PANTHER" id="PTHR13423:SF2">
    <property type="entry name" value="OUT AT FIRST PROTEIN HOMOLOG"/>
    <property type="match status" value="1"/>
</dbReference>
<protein>
    <submittedName>
        <fullName evidence="3">Out at first protein-like</fullName>
    </submittedName>
</protein>